<comment type="caution">
    <text evidence="4">The sequence shown here is derived from an EMBL/GenBank/DDBJ whole genome shotgun (WGS) entry which is preliminary data.</text>
</comment>
<reference evidence="4" key="1">
    <citation type="submission" date="2022-11" db="EMBL/GenBank/DDBJ databases">
        <authorList>
            <person name="Petersen C."/>
        </authorList>
    </citation>
    <scope>NUCLEOTIDE SEQUENCE</scope>
    <source>
        <strain evidence="4">IBT 29864</strain>
    </source>
</reference>
<protein>
    <submittedName>
        <fullName evidence="4">Uncharacterized protein</fullName>
    </submittedName>
</protein>
<dbReference type="PANTHER" id="PTHR24201">
    <property type="entry name" value="ANK_REP_REGION DOMAIN-CONTAINING PROTEIN"/>
    <property type="match status" value="1"/>
</dbReference>
<organism evidence="4 5">
    <name type="scientific">Penicillium cataractarum</name>
    <dbReference type="NCBI Taxonomy" id="2100454"/>
    <lineage>
        <taxon>Eukaryota</taxon>
        <taxon>Fungi</taxon>
        <taxon>Dikarya</taxon>
        <taxon>Ascomycota</taxon>
        <taxon>Pezizomycotina</taxon>
        <taxon>Eurotiomycetes</taxon>
        <taxon>Eurotiomycetidae</taxon>
        <taxon>Eurotiales</taxon>
        <taxon>Aspergillaceae</taxon>
        <taxon>Penicillium</taxon>
    </lineage>
</organism>
<evidence type="ECO:0000313" key="4">
    <source>
        <dbReference type="EMBL" id="KAJ5359300.1"/>
    </source>
</evidence>
<dbReference type="PANTHER" id="PTHR24201:SF16">
    <property type="entry name" value="ANKYRIN-1-LIKE-RELATED"/>
    <property type="match status" value="1"/>
</dbReference>
<evidence type="ECO:0000256" key="1">
    <source>
        <dbReference type="ARBA" id="ARBA00022737"/>
    </source>
</evidence>
<keyword evidence="2 3" id="KW-0040">ANK repeat</keyword>
<dbReference type="InterPro" id="IPR002110">
    <property type="entry name" value="Ankyrin_rpt"/>
</dbReference>
<feature type="repeat" description="ANK" evidence="3">
    <location>
        <begin position="267"/>
        <end position="300"/>
    </location>
</feature>
<evidence type="ECO:0000256" key="3">
    <source>
        <dbReference type="PROSITE-ProRule" id="PRU00023"/>
    </source>
</evidence>
<dbReference type="InterPro" id="IPR036770">
    <property type="entry name" value="Ankyrin_rpt-contain_sf"/>
</dbReference>
<keyword evidence="1" id="KW-0677">Repeat</keyword>
<name>A0A9W9RFL3_9EURO</name>
<evidence type="ECO:0000313" key="5">
    <source>
        <dbReference type="Proteomes" id="UP001147782"/>
    </source>
</evidence>
<proteinExistence type="predicted"/>
<sequence length="507" mass="56106">MTHFRRSLTSELQHTLAVEPGRSKLDEDNIPQIMVEVCAGLVTVDEESNIIRLVHYTTQEYFERTRNQWFPDAESDIAKTCITYLSFSALESGLCETDNEFEEILESNKLYDYAASNWGHHARLASISSNEVMDFLQCEAKVIASSQALMAVKRHSWQSNYSAQVPRRITGRHLAAYFGIQEAVKAFLDEGLPDIKDSDGRTPLSWAAEKGHENVVELLLAKAGIDVNSAGKTGLAALSFAAENGHAEIVKMLLMIKSIDVNQRDSYGRTPLLWAAIKGHERVVGILLAAAGIKVNSKDEDGWTALSYAAENGKEVVEMLLAAAMKGHERVVELLLAAADIEVNSKDEDGWTALLFAAVNGYKEVVKMLPAVDDIDANSMSSDEYDRGRTALSFAAEKGREEVVKILLATDGVDINHKSTGIYNSGRTALSFVAGEGHEEIDSQDTTLHQWHQCQLQVDRLLLQNGANIIKSKHWDDWTPLWLDEPDAVTTPESFEYISEDPGSEAY</sequence>
<keyword evidence="5" id="KW-1185">Reference proteome</keyword>
<dbReference type="Gene3D" id="1.25.40.20">
    <property type="entry name" value="Ankyrin repeat-containing domain"/>
    <property type="match status" value="4"/>
</dbReference>
<dbReference type="PROSITE" id="PS50297">
    <property type="entry name" value="ANK_REP_REGION"/>
    <property type="match status" value="2"/>
</dbReference>
<dbReference type="InterPro" id="IPR050776">
    <property type="entry name" value="Ank_Repeat/CDKN_Inhibitor"/>
</dbReference>
<dbReference type="Pfam" id="PF12796">
    <property type="entry name" value="Ank_2"/>
    <property type="match status" value="3"/>
</dbReference>
<dbReference type="RefSeq" id="XP_056550586.1">
    <property type="nucleotide sequence ID" value="XM_056704626.1"/>
</dbReference>
<gene>
    <name evidence="4" type="ORF">N7496_011713</name>
</gene>
<dbReference type="SUPFAM" id="SSF48403">
    <property type="entry name" value="Ankyrin repeat"/>
    <property type="match status" value="1"/>
</dbReference>
<dbReference type="AlphaFoldDB" id="A0A9W9RFL3"/>
<reference evidence="4" key="2">
    <citation type="journal article" date="2023" name="IMA Fungus">
        <title>Comparative genomic study of the Penicillium genus elucidates a diverse pangenome and 15 lateral gene transfer events.</title>
        <authorList>
            <person name="Petersen C."/>
            <person name="Sorensen T."/>
            <person name="Nielsen M.R."/>
            <person name="Sondergaard T.E."/>
            <person name="Sorensen J.L."/>
            <person name="Fitzpatrick D.A."/>
            <person name="Frisvad J.C."/>
            <person name="Nielsen K.L."/>
        </authorList>
    </citation>
    <scope>NUCLEOTIDE SEQUENCE</scope>
    <source>
        <strain evidence="4">IBT 29864</strain>
    </source>
</reference>
<dbReference type="EMBL" id="JAPZBS010000009">
    <property type="protein sequence ID" value="KAJ5359300.1"/>
    <property type="molecule type" value="Genomic_DNA"/>
</dbReference>
<evidence type="ECO:0000256" key="2">
    <source>
        <dbReference type="ARBA" id="ARBA00023043"/>
    </source>
</evidence>
<feature type="repeat" description="ANK" evidence="3">
    <location>
        <begin position="233"/>
        <end position="266"/>
    </location>
</feature>
<feature type="repeat" description="ANK" evidence="3">
    <location>
        <begin position="199"/>
        <end position="232"/>
    </location>
</feature>
<dbReference type="Proteomes" id="UP001147782">
    <property type="component" value="Unassembled WGS sequence"/>
</dbReference>
<feature type="repeat" description="ANK" evidence="3">
    <location>
        <begin position="387"/>
        <end position="420"/>
    </location>
</feature>
<dbReference type="GeneID" id="81443805"/>
<dbReference type="PROSITE" id="PS50088">
    <property type="entry name" value="ANK_REPEAT"/>
    <property type="match status" value="4"/>
</dbReference>
<accession>A0A9W9RFL3</accession>
<dbReference type="SMART" id="SM00248">
    <property type="entry name" value="ANK"/>
    <property type="match status" value="7"/>
</dbReference>
<dbReference type="GO" id="GO:0005634">
    <property type="term" value="C:nucleus"/>
    <property type="evidence" value="ECO:0007669"/>
    <property type="project" value="TreeGrafter"/>
</dbReference>
<dbReference type="Pfam" id="PF00023">
    <property type="entry name" value="Ank"/>
    <property type="match status" value="1"/>
</dbReference>
<dbReference type="OrthoDB" id="195446at2759"/>